<accession>A0ACB8WT97</accession>
<comment type="caution">
    <text evidence="1">The sequence shown here is derived from an EMBL/GenBank/DDBJ whole genome shotgun (WGS) entry which is preliminary data.</text>
</comment>
<proteinExistence type="predicted"/>
<protein>
    <submittedName>
        <fullName evidence="1">Uncharacterized protein</fullName>
    </submittedName>
</protein>
<organism evidence="1 2">
    <name type="scientific">Scortum barcoo</name>
    <name type="common">barcoo grunter</name>
    <dbReference type="NCBI Taxonomy" id="214431"/>
    <lineage>
        <taxon>Eukaryota</taxon>
        <taxon>Metazoa</taxon>
        <taxon>Chordata</taxon>
        <taxon>Craniata</taxon>
        <taxon>Vertebrata</taxon>
        <taxon>Euteleostomi</taxon>
        <taxon>Actinopterygii</taxon>
        <taxon>Neopterygii</taxon>
        <taxon>Teleostei</taxon>
        <taxon>Neoteleostei</taxon>
        <taxon>Acanthomorphata</taxon>
        <taxon>Eupercaria</taxon>
        <taxon>Centrarchiformes</taxon>
        <taxon>Terapontoidei</taxon>
        <taxon>Terapontidae</taxon>
        <taxon>Scortum</taxon>
    </lineage>
</organism>
<gene>
    <name evidence="1" type="ORF">L3Q82_023707</name>
</gene>
<name>A0ACB8WT97_9TELE</name>
<sequence length="928" mass="103304">MMFARSAQRFFFFFFFVSLVVVEMTDMKKDWSISFAGCGFMGIYYVGATSCILERFPGFIRDASKIYGASAGALMAAILTVGIPLEKCCAALMFMAKESRKRKLGPLHPAYNLLQIVRDMLEESLPEDAHVRASGRLSVSLTRVSNGKNVLVSEFESRDELIQALICSCFVPFYCGVIPPTYRGVHYVDGAVSDNLPRCHLTNTITVSPYAGESDLCPRATTLSFHEVRFNNVSIQVNPENMYRVASTFFPPGLEAMAEICHNGYIDALRFLQENKLISSEGPQRSLETDTPKPACCELAKEAAKAKGSNENTQSNGLKSPQDEHKWLDPQLIENLPVNIKKVLCEACKEMHSAGGLLHHMTEYLPKKVTSYLQIPRTLPVWGRPTLSPKRLVGWIPDVPRDMSWLYGMAGDLYKQAWNGEEEDHDSETPLRRCTSLPSSLDLWNPSKEDRDSWDAHNELDHMPLTPPLTPPFNPTSGFDDASARESPKSADECWADGADGWASGWISSGHAAPTRLRRQQGGGGVMFWAAIVDDELVSPFRVHDGVKRCDCERMETSEKMFNWDEEWNISFAGCGFRSVYYLGALSCILEQAPQLVRGASKICGASSGCLVAAALSVGIPIVTEIFGHAQGLGICYLRASAVTDTRNQFCVDLLNLARDARKHTLGVFHPTFSLLRAVRHILLERLPADAHLLASGKLCVSLTRLTDGGNVLVSEYDSREELIQVLMCSCFFPVYCGFIPPSYRGVISLNKFSLISLEYYLSVVEQYKDVLYGWSSESRGDSASHRLVSNNMPLFEQRNTITVARILRCQHWEEFSGESDICPTEGTFNCSQDLPGWRGLFKSTQSVVKRGTGDVHYGNVSIQVNTGNVHRICTSFLPPRLEKLAEICHNGYVDALHFLRERGELFHLHPPCSRAFASYGSRHAVTT</sequence>
<dbReference type="Proteomes" id="UP000831701">
    <property type="component" value="Chromosome 6"/>
</dbReference>
<dbReference type="EMBL" id="CM041536">
    <property type="protein sequence ID" value="KAI3371073.1"/>
    <property type="molecule type" value="Genomic_DNA"/>
</dbReference>
<evidence type="ECO:0000313" key="1">
    <source>
        <dbReference type="EMBL" id="KAI3371073.1"/>
    </source>
</evidence>
<reference evidence="1" key="1">
    <citation type="submission" date="2022-04" db="EMBL/GenBank/DDBJ databases">
        <title>Jade perch genome.</title>
        <authorList>
            <person name="Chao B."/>
        </authorList>
    </citation>
    <scope>NUCLEOTIDE SEQUENCE</scope>
    <source>
        <strain evidence="1">CB-2022</strain>
    </source>
</reference>
<evidence type="ECO:0000313" key="2">
    <source>
        <dbReference type="Proteomes" id="UP000831701"/>
    </source>
</evidence>
<keyword evidence="2" id="KW-1185">Reference proteome</keyword>